<gene>
    <name evidence="2" type="ORF">ADIARSV_2442</name>
</gene>
<dbReference type="Proteomes" id="UP000014174">
    <property type="component" value="Unassembled WGS sequence"/>
</dbReference>
<dbReference type="EMBL" id="AQPN01000086">
    <property type="protein sequence ID" value="EOR94360.1"/>
    <property type="molecule type" value="Genomic_DNA"/>
</dbReference>
<dbReference type="eggNOG" id="COG3616">
    <property type="taxonomic scope" value="Bacteria"/>
</dbReference>
<reference evidence="2 3" key="1">
    <citation type="journal article" date="2013" name="Genome Announc.">
        <title>Draft Genome Sequence of Arcticibacter svalbardensis Strain MN12-7T, a Member of the Family Sphingobacteriaceae Isolated from an Arctic Soil Sample.</title>
        <authorList>
            <person name="Shivaji S."/>
            <person name="Ara S."/>
            <person name="Prasad S."/>
            <person name="Manasa B.P."/>
            <person name="Begum Z."/>
            <person name="Singh A."/>
            <person name="Kumar Pinnaka A."/>
        </authorList>
    </citation>
    <scope>NUCLEOTIDE SEQUENCE [LARGE SCALE GENOMIC DNA]</scope>
    <source>
        <strain evidence="2 3">MN12-7</strain>
    </source>
</reference>
<dbReference type="InterPro" id="IPR051466">
    <property type="entry name" value="D-amino_acid_metab_enzyme"/>
</dbReference>
<dbReference type="SUPFAM" id="SSF51419">
    <property type="entry name" value="PLP-binding barrel"/>
    <property type="match status" value="1"/>
</dbReference>
<protein>
    <submittedName>
        <fullName evidence="2">Low-specificity D-threonine aldolase</fullName>
    </submittedName>
</protein>
<accession>R9GS26</accession>
<dbReference type="GO" id="GO:0036088">
    <property type="term" value="P:D-serine catabolic process"/>
    <property type="evidence" value="ECO:0007669"/>
    <property type="project" value="TreeGrafter"/>
</dbReference>
<feature type="domain" description="Alanine racemase N-terminal" evidence="1">
    <location>
        <begin position="29"/>
        <end position="201"/>
    </location>
</feature>
<dbReference type="OrthoDB" id="9788869at2"/>
<dbReference type="Gene3D" id="3.20.20.10">
    <property type="entry name" value="Alanine racemase"/>
    <property type="match status" value="1"/>
</dbReference>
<dbReference type="PANTHER" id="PTHR28004">
    <property type="entry name" value="ZGC:162816-RELATED"/>
    <property type="match status" value="1"/>
</dbReference>
<dbReference type="InterPro" id="IPR029066">
    <property type="entry name" value="PLP-binding_barrel"/>
</dbReference>
<dbReference type="AlphaFoldDB" id="R9GS26"/>
<dbReference type="STRING" id="1150600.ADIARSV_2442"/>
<sequence>MKTNQNDNFKIVNAENIISPQLVVFADIVKRNVQHLIDLFEHSGQLRPHVKTNKCPQVVQIMMDAGIHKFKCATISEAEMLALIDAPDVLLAYQPVGPNIARFVNLVSEYPKTLFSCLIDNIKTADQIDLAAQNQGAKINIFIDLNVGMNRTGLSDKHQIFSLFKHCETLNSITVAGLHAYDGHLVDENEPLRLEKASKCFAYVKKSDRRARSSRF</sequence>
<name>R9GS26_9SPHI</name>
<organism evidence="2 3">
    <name type="scientific">Arcticibacter svalbardensis MN12-7</name>
    <dbReference type="NCBI Taxonomy" id="1150600"/>
    <lineage>
        <taxon>Bacteria</taxon>
        <taxon>Pseudomonadati</taxon>
        <taxon>Bacteroidota</taxon>
        <taxon>Sphingobacteriia</taxon>
        <taxon>Sphingobacteriales</taxon>
        <taxon>Sphingobacteriaceae</taxon>
        <taxon>Arcticibacter</taxon>
    </lineage>
</organism>
<dbReference type="Pfam" id="PF01168">
    <property type="entry name" value="Ala_racemase_N"/>
    <property type="match status" value="1"/>
</dbReference>
<dbReference type="RefSeq" id="WP_016195673.1">
    <property type="nucleotide sequence ID" value="NZ_AQPN01000086.1"/>
</dbReference>
<keyword evidence="3" id="KW-1185">Reference proteome</keyword>
<dbReference type="GO" id="GO:0008721">
    <property type="term" value="F:D-serine ammonia-lyase activity"/>
    <property type="evidence" value="ECO:0007669"/>
    <property type="project" value="TreeGrafter"/>
</dbReference>
<evidence type="ECO:0000259" key="1">
    <source>
        <dbReference type="Pfam" id="PF01168"/>
    </source>
</evidence>
<evidence type="ECO:0000313" key="3">
    <source>
        <dbReference type="Proteomes" id="UP000014174"/>
    </source>
</evidence>
<evidence type="ECO:0000313" key="2">
    <source>
        <dbReference type="EMBL" id="EOR94360.1"/>
    </source>
</evidence>
<comment type="caution">
    <text evidence="2">The sequence shown here is derived from an EMBL/GenBank/DDBJ whole genome shotgun (WGS) entry which is preliminary data.</text>
</comment>
<dbReference type="InterPro" id="IPR001608">
    <property type="entry name" value="Ala_racemase_N"/>
</dbReference>
<dbReference type="PATRIC" id="fig|1150600.3.peg.2416"/>
<dbReference type="PANTHER" id="PTHR28004:SF2">
    <property type="entry name" value="D-SERINE DEHYDRATASE"/>
    <property type="match status" value="1"/>
</dbReference>
<proteinExistence type="predicted"/>